<evidence type="ECO:0000313" key="1">
    <source>
        <dbReference type="EMBL" id="KAF9064149.1"/>
    </source>
</evidence>
<reference evidence="1" key="1">
    <citation type="submission" date="2020-11" db="EMBL/GenBank/DDBJ databases">
        <authorList>
            <consortium name="DOE Joint Genome Institute"/>
            <person name="Ahrendt S."/>
            <person name="Riley R."/>
            <person name="Andreopoulos W."/>
            <person name="Labutti K."/>
            <person name="Pangilinan J."/>
            <person name="Ruiz-Duenas F.J."/>
            <person name="Barrasa J.M."/>
            <person name="Sanchez-Garcia M."/>
            <person name="Camarero S."/>
            <person name="Miyauchi S."/>
            <person name="Serrano A."/>
            <person name="Linde D."/>
            <person name="Babiker R."/>
            <person name="Drula E."/>
            <person name="Ayuso-Fernandez I."/>
            <person name="Pacheco R."/>
            <person name="Padilla G."/>
            <person name="Ferreira P."/>
            <person name="Barriuso J."/>
            <person name="Kellner H."/>
            <person name="Castanera R."/>
            <person name="Alfaro M."/>
            <person name="Ramirez L."/>
            <person name="Pisabarro A.G."/>
            <person name="Kuo A."/>
            <person name="Tritt A."/>
            <person name="Lipzen A."/>
            <person name="He G."/>
            <person name="Yan M."/>
            <person name="Ng V."/>
            <person name="Cullen D."/>
            <person name="Martin F."/>
            <person name="Rosso M.-N."/>
            <person name="Henrissat B."/>
            <person name="Hibbett D."/>
            <person name="Martinez A.T."/>
            <person name="Grigoriev I.V."/>
        </authorList>
    </citation>
    <scope>NUCLEOTIDE SEQUENCE</scope>
    <source>
        <strain evidence="1">AH 40177</strain>
    </source>
</reference>
<dbReference type="Proteomes" id="UP000772434">
    <property type="component" value="Unassembled WGS sequence"/>
</dbReference>
<comment type="caution">
    <text evidence="1">The sequence shown here is derived from an EMBL/GenBank/DDBJ whole genome shotgun (WGS) entry which is preliminary data.</text>
</comment>
<dbReference type="OrthoDB" id="3268967at2759"/>
<protein>
    <submittedName>
        <fullName evidence="1">Uncharacterized protein</fullName>
    </submittedName>
</protein>
<dbReference type="AlphaFoldDB" id="A0A9P5PJ06"/>
<proteinExistence type="predicted"/>
<evidence type="ECO:0000313" key="2">
    <source>
        <dbReference type="Proteomes" id="UP000772434"/>
    </source>
</evidence>
<dbReference type="EMBL" id="JADNRY010000130">
    <property type="protein sequence ID" value="KAF9064149.1"/>
    <property type="molecule type" value="Genomic_DNA"/>
</dbReference>
<organism evidence="1 2">
    <name type="scientific">Rhodocollybia butyracea</name>
    <dbReference type="NCBI Taxonomy" id="206335"/>
    <lineage>
        <taxon>Eukaryota</taxon>
        <taxon>Fungi</taxon>
        <taxon>Dikarya</taxon>
        <taxon>Basidiomycota</taxon>
        <taxon>Agaricomycotina</taxon>
        <taxon>Agaricomycetes</taxon>
        <taxon>Agaricomycetidae</taxon>
        <taxon>Agaricales</taxon>
        <taxon>Marasmiineae</taxon>
        <taxon>Omphalotaceae</taxon>
        <taxon>Rhodocollybia</taxon>
    </lineage>
</organism>
<name>A0A9P5PJ06_9AGAR</name>
<accession>A0A9P5PJ06</accession>
<feature type="non-terminal residue" evidence="1">
    <location>
        <position position="68"/>
    </location>
</feature>
<sequence length="68" mass="7829">DAWDFLAQMNLIELEAKDNLTLAKVVQAYHADKFHGPCKLFEVGDLVLLSTWNRQDIFKKTGKKHVTK</sequence>
<feature type="non-terminal residue" evidence="1">
    <location>
        <position position="1"/>
    </location>
</feature>
<gene>
    <name evidence="1" type="ORF">BDP27DRAFT_1177129</name>
</gene>
<keyword evidence="2" id="KW-1185">Reference proteome</keyword>